<dbReference type="GO" id="GO:0043565">
    <property type="term" value="F:sequence-specific DNA binding"/>
    <property type="evidence" value="ECO:0007669"/>
    <property type="project" value="InterPro"/>
</dbReference>
<keyword evidence="3" id="KW-0804">Transcription</keyword>
<organism evidence="5 6">
    <name type="scientific">Niastella yeongjuensis</name>
    <dbReference type="NCBI Taxonomy" id="354355"/>
    <lineage>
        <taxon>Bacteria</taxon>
        <taxon>Pseudomonadati</taxon>
        <taxon>Bacteroidota</taxon>
        <taxon>Chitinophagia</taxon>
        <taxon>Chitinophagales</taxon>
        <taxon>Chitinophagaceae</taxon>
        <taxon>Niastella</taxon>
    </lineage>
</organism>
<evidence type="ECO:0000256" key="2">
    <source>
        <dbReference type="ARBA" id="ARBA00023125"/>
    </source>
</evidence>
<dbReference type="InterPro" id="IPR018060">
    <property type="entry name" value="HTH_AraC"/>
</dbReference>
<dbReference type="SUPFAM" id="SSF46689">
    <property type="entry name" value="Homeodomain-like"/>
    <property type="match status" value="1"/>
</dbReference>
<accession>A0A1V9E119</accession>
<sequence>MKTIKFHKGECGVEFLLNVLPGGRDKGNYRDSDFFNTDFFEIVFFKKAKGILIINQQKIEVADNSLVFISAYQERRWELDPGHLEFTTLVFQEAFLNDFFADKLFTYRLQYFHQLKYPLKLSATVEEIEKYCALLTEIKAELITTRPDSEHVIRSLLYYLLQALNRKYSDQYKLPLHRTENNIAFQFKKVLESRICKKQRINDYAALLGVSRIQLNKVVKAQFNIIASQMMKQRLLFEVQHLLIYSGKSISEIADELGFSEPNHLMRFFKSHTTFTISQYLNNFHQQKKI</sequence>
<name>A0A1V9E119_9BACT</name>
<gene>
    <name evidence="5" type="ORF">A4H97_16345</name>
</gene>
<keyword evidence="6" id="KW-1185">Reference proteome</keyword>
<dbReference type="EMBL" id="LVXG01000078">
    <property type="protein sequence ID" value="OQP39792.1"/>
    <property type="molecule type" value="Genomic_DNA"/>
</dbReference>
<dbReference type="InterPro" id="IPR009057">
    <property type="entry name" value="Homeodomain-like_sf"/>
</dbReference>
<dbReference type="RefSeq" id="WP_081204269.1">
    <property type="nucleotide sequence ID" value="NZ_FOCZ01000003.1"/>
</dbReference>
<protein>
    <submittedName>
        <fullName evidence="5">AraC family transcriptional regulator</fullName>
    </submittedName>
</protein>
<evidence type="ECO:0000313" key="6">
    <source>
        <dbReference type="Proteomes" id="UP000192610"/>
    </source>
</evidence>
<dbReference type="PROSITE" id="PS01124">
    <property type="entry name" value="HTH_ARAC_FAMILY_2"/>
    <property type="match status" value="1"/>
</dbReference>
<dbReference type="Pfam" id="PF12833">
    <property type="entry name" value="HTH_18"/>
    <property type="match status" value="1"/>
</dbReference>
<proteinExistence type="predicted"/>
<keyword evidence="1" id="KW-0805">Transcription regulation</keyword>
<dbReference type="Proteomes" id="UP000192610">
    <property type="component" value="Unassembled WGS sequence"/>
</dbReference>
<comment type="caution">
    <text evidence="5">The sequence shown here is derived from an EMBL/GenBank/DDBJ whole genome shotgun (WGS) entry which is preliminary data.</text>
</comment>
<dbReference type="SMART" id="SM00342">
    <property type="entry name" value="HTH_ARAC"/>
    <property type="match status" value="1"/>
</dbReference>
<dbReference type="OrthoDB" id="9793451at2"/>
<feature type="domain" description="HTH araC/xylS-type" evidence="4">
    <location>
        <begin position="185"/>
        <end position="283"/>
    </location>
</feature>
<dbReference type="Gene3D" id="1.10.10.60">
    <property type="entry name" value="Homeodomain-like"/>
    <property type="match status" value="1"/>
</dbReference>
<evidence type="ECO:0000259" key="4">
    <source>
        <dbReference type="PROSITE" id="PS01124"/>
    </source>
</evidence>
<keyword evidence="2" id="KW-0238">DNA-binding</keyword>
<evidence type="ECO:0000256" key="3">
    <source>
        <dbReference type="ARBA" id="ARBA00023163"/>
    </source>
</evidence>
<reference evidence="6" key="1">
    <citation type="submission" date="2016-04" db="EMBL/GenBank/DDBJ databases">
        <authorList>
            <person name="Chen L."/>
            <person name="Zhuang W."/>
            <person name="Wang G."/>
        </authorList>
    </citation>
    <scope>NUCLEOTIDE SEQUENCE [LARGE SCALE GENOMIC DNA]</scope>
    <source>
        <strain evidence="6">17621</strain>
    </source>
</reference>
<dbReference type="PANTHER" id="PTHR43280">
    <property type="entry name" value="ARAC-FAMILY TRANSCRIPTIONAL REGULATOR"/>
    <property type="match status" value="1"/>
</dbReference>
<dbReference type="SUPFAM" id="SSF51215">
    <property type="entry name" value="Regulatory protein AraC"/>
    <property type="match status" value="1"/>
</dbReference>
<dbReference type="PANTHER" id="PTHR43280:SF32">
    <property type="entry name" value="TRANSCRIPTIONAL REGULATORY PROTEIN"/>
    <property type="match status" value="1"/>
</dbReference>
<evidence type="ECO:0000313" key="5">
    <source>
        <dbReference type="EMBL" id="OQP39792.1"/>
    </source>
</evidence>
<evidence type="ECO:0000256" key="1">
    <source>
        <dbReference type="ARBA" id="ARBA00023015"/>
    </source>
</evidence>
<dbReference type="GO" id="GO:0003700">
    <property type="term" value="F:DNA-binding transcription factor activity"/>
    <property type="evidence" value="ECO:0007669"/>
    <property type="project" value="InterPro"/>
</dbReference>
<dbReference type="STRING" id="354355.SAMN05660816_02015"/>
<dbReference type="InterPro" id="IPR037923">
    <property type="entry name" value="HTH-like"/>
</dbReference>
<dbReference type="AlphaFoldDB" id="A0A1V9E119"/>